<keyword evidence="4" id="KW-0238">DNA-binding</keyword>
<keyword evidence="2" id="KW-0902">Two-component regulatory system</keyword>
<dbReference type="InterPro" id="IPR039420">
    <property type="entry name" value="WalR-like"/>
</dbReference>
<evidence type="ECO:0008006" key="13">
    <source>
        <dbReference type="Google" id="ProtNLM"/>
    </source>
</evidence>
<keyword evidence="3" id="KW-0805">Transcription regulation</keyword>
<dbReference type="EMBL" id="PDKO01000003">
    <property type="protein sequence ID" value="RXJ63564.1"/>
    <property type="molecule type" value="Genomic_DNA"/>
</dbReference>
<dbReference type="OrthoDB" id="5365249at2"/>
<name>A0A4Q0Y2X1_9BACT</name>
<dbReference type="SUPFAM" id="SSF55785">
    <property type="entry name" value="PYP-like sensor domain (PAS domain)"/>
    <property type="match status" value="1"/>
</dbReference>
<dbReference type="PROSITE" id="PS50110">
    <property type="entry name" value="RESPONSE_REGULATORY"/>
    <property type="match status" value="1"/>
</dbReference>
<accession>A0A4Q0Y2X1</accession>
<evidence type="ECO:0000259" key="9">
    <source>
        <dbReference type="PROSITE" id="PS50112"/>
    </source>
</evidence>
<evidence type="ECO:0000256" key="6">
    <source>
        <dbReference type="PROSITE-ProRule" id="PRU00169"/>
    </source>
</evidence>
<evidence type="ECO:0000256" key="4">
    <source>
        <dbReference type="ARBA" id="ARBA00023125"/>
    </source>
</evidence>
<dbReference type="PROSITE" id="PS50113">
    <property type="entry name" value="PAC"/>
    <property type="match status" value="1"/>
</dbReference>
<dbReference type="Proteomes" id="UP000290191">
    <property type="component" value="Unassembled WGS sequence"/>
</dbReference>
<dbReference type="Gene3D" id="3.30.450.20">
    <property type="entry name" value="PAS domain"/>
    <property type="match status" value="1"/>
</dbReference>
<protein>
    <recommendedName>
        <fullName evidence="13">Response regulator</fullName>
    </recommendedName>
</protein>
<evidence type="ECO:0000259" key="8">
    <source>
        <dbReference type="PROSITE" id="PS50110"/>
    </source>
</evidence>
<evidence type="ECO:0000256" key="5">
    <source>
        <dbReference type="ARBA" id="ARBA00023163"/>
    </source>
</evidence>
<dbReference type="InterPro" id="IPR000014">
    <property type="entry name" value="PAS"/>
</dbReference>
<reference evidence="11 12" key="1">
    <citation type="submission" date="2017-10" db="EMBL/GenBank/DDBJ databases">
        <title>Genomics of the genus Arcobacter.</title>
        <authorList>
            <person name="Perez-Cataluna A."/>
            <person name="Figueras M.J."/>
        </authorList>
    </citation>
    <scope>NUCLEOTIDE SEQUENCE [LARGE SCALE GENOMIC DNA]</scope>
    <source>
        <strain evidence="11 12">DSM 24636</strain>
    </source>
</reference>
<feature type="modified residue" description="4-aspartylphosphate" evidence="6">
    <location>
        <position position="71"/>
    </location>
</feature>
<organism evidence="11 12">
    <name type="scientific">Halarcobacter anaerophilus</name>
    <dbReference type="NCBI Taxonomy" id="877500"/>
    <lineage>
        <taxon>Bacteria</taxon>
        <taxon>Pseudomonadati</taxon>
        <taxon>Campylobacterota</taxon>
        <taxon>Epsilonproteobacteria</taxon>
        <taxon>Campylobacterales</taxon>
        <taxon>Arcobacteraceae</taxon>
        <taxon>Halarcobacter</taxon>
    </lineage>
</organism>
<evidence type="ECO:0000256" key="7">
    <source>
        <dbReference type="SAM" id="Coils"/>
    </source>
</evidence>
<evidence type="ECO:0000256" key="1">
    <source>
        <dbReference type="ARBA" id="ARBA00022553"/>
    </source>
</evidence>
<dbReference type="PANTHER" id="PTHR48111:SF1">
    <property type="entry name" value="TWO-COMPONENT RESPONSE REGULATOR ORR33"/>
    <property type="match status" value="1"/>
</dbReference>
<feature type="domain" description="PAS" evidence="9">
    <location>
        <begin position="169"/>
        <end position="220"/>
    </location>
</feature>
<evidence type="ECO:0000259" key="10">
    <source>
        <dbReference type="PROSITE" id="PS50113"/>
    </source>
</evidence>
<dbReference type="InterPro" id="IPR001789">
    <property type="entry name" value="Sig_transdc_resp-reg_receiver"/>
</dbReference>
<dbReference type="GO" id="GO:0000976">
    <property type="term" value="F:transcription cis-regulatory region binding"/>
    <property type="evidence" value="ECO:0007669"/>
    <property type="project" value="TreeGrafter"/>
</dbReference>
<dbReference type="PROSITE" id="PS50112">
    <property type="entry name" value="PAS"/>
    <property type="match status" value="1"/>
</dbReference>
<evidence type="ECO:0000313" key="12">
    <source>
        <dbReference type="Proteomes" id="UP000290191"/>
    </source>
</evidence>
<feature type="domain" description="Response regulatory" evidence="8">
    <location>
        <begin position="20"/>
        <end position="136"/>
    </location>
</feature>
<dbReference type="SUPFAM" id="SSF52172">
    <property type="entry name" value="CheY-like"/>
    <property type="match status" value="1"/>
</dbReference>
<feature type="coiled-coil region" evidence="7">
    <location>
        <begin position="335"/>
        <end position="429"/>
    </location>
</feature>
<dbReference type="SMART" id="SM00448">
    <property type="entry name" value="REC"/>
    <property type="match status" value="1"/>
</dbReference>
<evidence type="ECO:0000256" key="2">
    <source>
        <dbReference type="ARBA" id="ARBA00023012"/>
    </source>
</evidence>
<dbReference type="GO" id="GO:0000156">
    <property type="term" value="F:phosphorelay response regulator activity"/>
    <property type="evidence" value="ECO:0007669"/>
    <property type="project" value="TreeGrafter"/>
</dbReference>
<dbReference type="PANTHER" id="PTHR48111">
    <property type="entry name" value="REGULATOR OF RPOS"/>
    <property type="match status" value="1"/>
</dbReference>
<dbReference type="GO" id="GO:0006355">
    <property type="term" value="P:regulation of DNA-templated transcription"/>
    <property type="evidence" value="ECO:0007669"/>
    <property type="project" value="TreeGrafter"/>
</dbReference>
<feature type="domain" description="PAC" evidence="10">
    <location>
        <begin position="221"/>
        <end position="275"/>
    </location>
</feature>
<dbReference type="Gene3D" id="3.40.50.2300">
    <property type="match status" value="1"/>
</dbReference>
<keyword evidence="1 6" id="KW-0597">Phosphoprotein</keyword>
<dbReference type="GO" id="GO:0005829">
    <property type="term" value="C:cytosol"/>
    <property type="evidence" value="ECO:0007669"/>
    <property type="project" value="TreeGrafter"/>
</dbReference>
<keyword evidence="12" id="KW-1185">Reference proteome</keyword>
<evidence type="ECO:0000313" key="11">
    <source>
        <dbReference type="EMBL" id="RXJ63564.1"/>
    </source>
</evidence>
<sequence>MDLLKQNNSSFNSNVLNQAKILYVEDDELIRKETLNIFENFFKKVYVAQDGKEGLDSYYKNRDKIDIILTDINMPNMNGIELISKVREEDFELPILVVTAFNDVSLLIKLIKLNVSDYILKPMQMNSTLKVIDKIVTNRFNQKLVFKQKNELQIYKDILDKENLVSETDLKGIITYANDIFCEVSGYSKEELIGANHNIVRHPDVSPKVYKKLWETIQAKKVWKGKIKNRAKDGTPYYVKATIFPILDENENIEKYVASRFLITEDEEERHKLKKYIVHQKSQQIKYEKQLQEDFDDALHYAKMQKDKQVANFIHELNEQIKSLRGKNSDNKGRILFLENQLKDAVDKNENMVKNYQEKVEKLHTTAIKAAEEYQRIKKRDDIITEKLEKSQEAIKTLQGYIDEYRKKISNLEDVIASYEKDKAKKSNT</sequence>
<dbReference type="CDD" id="cd00156">
    <property type="entry name" value="REC"/>
    <property type="match status" value="1"/>
</dbReference>
<proteinExistence type="predicted"/>
<dbReference type="Pfam" id="PF00072">
    <property type="entry name" value="Response_reg"/>
    <property type="match status" value="1"/>
</dbReference>
<dbReference type="InterPro" id="IPR013655">
    <property type="entry name" value="PAS_fold_3"/>
</dbReference>
<dbReference type="InterPro" id="IPR035965">
    <property type="entry name" value="PAS-like_dom_sf"/>
</dbReference>
<dbReference type="InterPro" id="IPR000700">
    <property type="entry name" value="PAS-assoc_C"/>
</dbReference>
<evidence type="ECO:0000256" key="3">
    <source>
        <dbReference type="ARBA" id="ARBA00023015"/>
    </source>
</evidence>
<gene>
    <name evidence="11" type="ORF">CRV06_05060</name>
</gene>
<dbReference type="STRING" id="877500.GCA_000935065_00159"/>
<dbReference type="GO" id="GO:0032993">
    <property type="term" value="C:protein-DNA complex"/>
    <property type="evidence" value="ECO:0007669"/>
    <property type="project" value="TreeGrafter"/>
</dbReference>
<dbReference type="InterPro" id="IPR011006">
    <property type="entry name" value="CheY-like_superfamily"/>
</dbReference>
<dbReference type="NCBIfam" id="TIGR00229">
    <property type="entry name" value="sensory_box"/>
    <property type="match status" value="1"/>
</dbReference>
<keyword evidence="7" id="KW-0175">Coiled coil</keyword>
<dbReference type="CDD" id="cd00130">
    <property type="entry name" value="PAS"/>
    <property type="match status" value="1"/>
</dbReference>
<comment type="caution">
    <text evidence="11">The sequence shown here is derived from an EMBL/GenBank/DDBJ whole genome shotgun (WGS) entry which is preliminary data.</text>
</comment>
<keyword evidence="5" id="KW-0804">Transcription</keyword>
<dbReference type="AlphaFoldDB" id="A0A4Q0Y2X1"/>
<dbReference type="Pfam" id="PF08447">
    <property type="entry name" value="PAS_3"/>
    <property type="match status" value="1"/>
</dbReference>